<organism evidence="3 4">
    <name type="scientific">Phormidium tenue NIES-30</name>
    <dbReference type="NCBI Taxonomy" id="549789"/>
    <lineage>
        <taxon>Bacteria</taxon>
        <taxon>Bacillati</taxon>
        <taxon>Cyanobacteriota</taxon>
        <taxon>Cyanophyceae</taxon>
        <taxon>Oscillatoriophycideae</taxon>
        <taxon>Oscillatoriales</taxon>
        <taxon>Oscillatoriaceae</taxon>
        <taxon>Phormidium</taxon>
    </lineage>
</organism>
<dbReference type="Gene3D" id="3.40.50.2000">
    <property type="entry name" value="Glycogen Phosphorylase B"/>
    <property type="match status" value="2"/>
</dbReference>
<protein>
    <recommendedName>
        <fullName evidence="5">Group 1 glycosyl transferase</fullName>
    </recommendedName>
</protein>
<name>A0A1U7J6H1_9CYAN</name>
<dbReference type="InterPro" id="IPR028098">
    <property type="entry name" value="Glyco_trans_4-like_N"/>
</dbReference>
<accession>A0A1U7J6H1</accession>
<evidence type="ECO:0008006" key="5">
    <source>
        <dbReference type="Google" id="ProtNLM"/>
    </source>
</evidence>
<dbReference type="SUPFAM" id="SSF53756">
    <property type="entry name" value="UDP-Glycosyltransferase/glycogen phosphorylase"/>
    <property type="match status" value="1"/>
</dbReference>
<proteinExistence type="predicted"/>
<evidence type="ECO:0000313" key="4">
    <source>
        <dbReference type="Proteomes" id="UP000185557"/>
    </source>
</evidence>
<dbReference type="STRING" id="549789.NIES30_10340"/>
<dbReference type="PANTHER" id="PTHR12526">
    <property type="entry name" value="GLYCOSYLTRANSFERASE"/>
    <property type="match status" value="1"/>
</dbReference>
<dbReference type="Proteomes" id="UP000185557">
    <property type="component" value="Unassembled WGS sequence"/>
</dbReference>
<comment type="caution">
    <text evidence="3">The sequence shown here is derived from an EMBL/GenBank/DDBJ whole genome shotgun (WGS) entry which is preliminary data.</text>
</comment>
<gene>
    <name evidence="3" type="ORF">NIES30_10340</name>
</gene>
<evidence type="ECO:0000313" key="3">
    <source>
        <dbReference type="EMBL" id="OKH48414.1"/>
    </source>
</evidence>
<dbReference type="OrthoDB" id="9804196at2"/>
<dbReference type="GO" id="GO:0016757">
    <property type="term" value="F:glycosyltransferase activity"/>
    <property type="evidence" value="ECO:0007669"/>
    <property type="project" value="InterPro"/>
</dbReference>
<dbReference type="Pfam" id="PF00534">
    <property type="entry name" value="Glycos_transf_1"/>
    <property type="match status" value="1"/>
</dbReference>
<dbReference type="Pfam" id="PF13579">
    <property type="entry name" value="Glyco_trans_4_4"/>
    <property type="match status" value="1"/>
</dbReference>
<feature type="domain" description="Glycosyltransferase subfamily 4-like N-terminal" evidence="2">
    <location>
        <begin position="21"/>
        <end position="180"/>
    </location>
</feature>
<keyword evidence="4" id="KW-1185">Reference proteome</keyword>
<dbReference type="EMBL" id="MRCG01000006">
    <property type="protein sequence ID" value="OKH48414.1"/>
    <property type="molecule type" value="Genomic_DNA"/>
</dbReference>
<reference evidence="3 4" key="1">
    <citation type="submission" date="2016-11" db="EMBL/GenBank/DDBJ databases">
        <title>Draft Genome Sequences of Nine Cyanobacterial Strains from Diverse Habitats.</title>
        <authorList>
            <person name="Zhu T."/>
            <person name="Hou S."/>
            <person name="Lu X."/>
            <person name="Hess W.R."/>
        </authorList>
    </citation>
    <scope>NUCLEOTIDE SEQUENCE [LARGE SCALE GENOMIC DNA]</scope>
    <source>
        <strain evidence="3 4">NIES-30</strain>
    </source>
</reference>
<dbReference type="InterPro" id="IPR001296">
    <property type="entry name" value="Glyco_trans_1"/>
</dbReference>
<evidence type="ECO:0000259" key="1">
    <source>
        <dbReference type="Pfam" id="PF00534"/>
    </source>
</evidence>
<sequence length="377" mass="42551">MQVFFYTRYFSPDLKYIMSEGTKKSLHGLCTGMAACGVDVTLLCEGSSGYVHEMPEGYVIRSFKQNEKQKKLFLPLALKKFIAENLDANTPIFLSGIFQPKIYLLSRFLKRHHIPYIYIPHDPYAPSIFSKNAHLKWPYWLLCERLLLKNASAVQVLDPRHETYLRNLNIRTPVVSVPNGFSENDVVDESSLTWQCNDVPQLYFLGRFDAHNKGLDLLLKAFAQILPKSPAHLTLQGVDKGDKFLLEKLARTLSIQDHVTFLAPDYNLPSSSLIQQYDIFCLPSRFEGFGLSALEAMVSARVLLVSNVAGIAPHVESAKCGVTVEPTVPAISKGLSKLFEQNNQWKAMGLAGRNYASSNLQWKCIAQKAMHDYQWSV</sequence>
<dbReference type="AlphaFoldDB" id="A0A1U7J6H1"/>
<evidence type="ECO:0000259" key="2">
    <source>
        <dbReference type="Pfam" id="PF13579"/>
    </source>
</evidence>
<feature type="domain" description="Glycosyl transferase family 1" evidence="1">
    <location>
        <begin position="200"/>
        <end position="354"/>
    </location>
</feature>